<accession>A0A075FZU9</accession>
<evidence type="ECO:0000313" key="2">
    <source>
        <dbReference type="EMBL" id="AIE97310.1"/>
    </source>
</evidence>
<keyword evidence="1" id="KW-0472">Membrane</keyword>
<dbReference type="AlphaFoldDB" id="A0A075FZU9"/>
<dbReference type="EMBL" id="KF900504">
    <property type="protein sequence ID" value="AIE97310.1"/>
    <property type="molecule type" value="Genomic_DNA"/>
</dbReference>
<feature type="transmembrane region" description="Helical" evidence="1">
    <location>
        <begin position="77"/>
        <end position="94"/>
    </location>
</feature>
<proteinExistence type="predicted"/>
<name>A0A075FZU9_9ARCH</name>
<keyword evidence="1" id="KW-0812">Transmembrane</keyword>
<keyword evidence="1" id="KW-1133">Transmembrane helix</keyword>
<sequence>MPARNNIHVPSESWPFFSWSIIEFAIVIALAIVVSWQVNPFFEDSVVMYGWECEQESQETNCTITDEPEMQQTMLNWIFWGIVGAIFAGWYLGARRFVLKRTIL</sequence>
<reference evidence="2" key="1">
    <citation type="journal article" date="2014" name="Genome Biol. Evol.">
        <title>Pangenome evidence for extensive interdomain horizontal transfer affecting lineage core and shell genes in uncultured planktonic thaumarchaeota and euryarchaeota.</title>
        <authorList>
            <person name="Deschamps P."/>
            <person name="Zivanovic Y."/>
            <person name="Moreira D."/>
            <person name="Rodriguez-Valera F."/>
            <person name="Lopez-Garcia P."/>
        </authorList>
    </citation>
    <scope>NUCLEOTIDE SEQUENCE</scope>
</reference>
<feature type="transmembrane region" description="Helical" evidence="1">
    <location>
        <begin position="16"/>
        <end position="38"/>
    </location>
</feature>
<protein>
    <submittedName>
        <fullName evidence="2">Uncharacterized protein</fullName>
    </submittedName>
</protein>
<organism evidence="2">
    <name type="scientific">uncultured marine thaumarchaeote AD1000_96_F07</name>
    <dbReference type="NCBI Taxonomy" id="1455948"/>
    <lineage>
        <taxon>Archaea</taxon>
        <taxon>Nitrososphaerota</taxon>
        <taxon>environmental samples</taxon>
    </lineage>
</organism>
<evidence type="ECO:0000256" key="1">
    <source>
        <dbReference type="SAM" id="Phobius"/>
    </source>
</evidence>